<dbReference type="GO" id="GO:0004065">
    <property type="term" value="F:arylsulfatase activity"/>
    <property type="evidence" value="ECO:0007669"/>
    <property type="project" value="TreeGrafter"/>
</dbReference>
<feature type="transmembrane region" description="Helical" evidence="7">
    <location>
        <begin position="21"/>
        <end position="45"/>
    </location>
</feature>
<keyword evidence="3" id="KW-0479">Metal-binding</keyword>
<evidence type="ECO:0000256" key="5">
    <source>
        <dbReference type="ARBA" id="ARBA00022801"/>
    </source>
</evidence>
<keyword evidence="5" id="KW-0378">Hydrolase</keyword>
<evidence type="ECO:0000313" key="10">
    <source>
        <dbReference type="Proteomes" id="UP000217257"/>
    </source>
</evidence>
<dbReference type="Pfam" id="PF00884">
    <property type="entry name" value="Sulfatase"/>
    <property type="match status" value="1"/>
</dbReference>
<evidence type="ECO:0000256" key="2">
    <source>
        <dbReference type="ARBA" id="ARBA00008779"/>
    </source>
</evidence>
<feature type="transmembrane region" description="Helical" evidence="7">
    <location>
        <begin position="108"/>
        <end position="129"/>
    </location>
</feature>
<dbReference type="AlphaFoldDB" id="A0A250JKQ5"/>
<evidence type="ECO:0000256" key="4">
    <source>
        <dbReference type="ARBA" id="ARBA00022729"/>
    </source>
</evidence>
<dbReference type="Gene3D" id="3.40.720.10">
    <property type="entry name" value="Alkaline Phosphatase, subunit A"/>
    <property type="match status" value="1"/>
</dbReference>
<dbReference type="InterPro" id="IPR050738">
    <property type="entry name" value="Sulfatase"/>
</dbReference>
<evidence type="ECO:0000256" key="3">
    <source>
        <dbReference type="ARBA" id="ARBA00022723"/>
    </source>
</evidence>
<dbReference type="RefSeq" id="WP_157759080.1">
    <property type="nucleotide sequence ID" value="NZ_CP022098.1"/>
</dbReference>
<keyword evidence="4" id="KW-0732">Signal</keyword>
<dbReference type="EMBL" id="CP022098">
    <property type="protein sequence ID" value="ATB44062.1"/>
    <property type="molecule type" value="Genomic_DNA"/>
</dbReference>
<dbReference type="PANTHER" id="PTHR42693:SF42">
    <property type="entry name" value="ARYLSULFATASE G"/>
    <property type="match status" value="1"/>
</dbReference>
<keyword evidence="7" id="KW-1133">Transmembrane helix</keyword>
<gene>
    <name evidence="9" type="ORF">CYFUS_009543</name>
</gene>
<sequence>MNSSNRCHHSGDKSPGALPRWGLANACFFTAVFVVSSVIFTAAVYGIDNELATQVRREYLRELVWANVALLPGYAVLCAAHTLLSWPLERRRLARGTPPGAVRPFSRFLLAALFWNLALCLSSLGPIALSSTGNLDALVRSLDVDLYWLIERDLHVALTGVMLLLVLLTAYDAGCWVARKAWRWPRAALMTGGLAVGLLALGTAWPAGRGSPLPPARRERPHILILGSDALRADHLGTYGYPRPTSPHLDRLARESVTFEQHHSVTPSTTESWTSTLTGLYPIHTGIRYMFVTREQAERTSAHPRTLPRILRERGYKTFVSGDGSANNFASVDLGFDQTTVPDDERVSSLIDELLATTHPLLTYYLANPLGARLLPAMKGSCAALHPGRITADFLEELDRTAASGQPFLGLLFLRFTHPNYDVGYPYNKRFTDAGYRGKSRFSMQFDPDDLIQGRLEGLFPPAERRHIVDLYDGGVSRFDDTVGQVVEHLERTGLAHDTILVITSDHGEALFQPDTALAVERNFFGGDQLTHIPLVIRMPDGRWAGARVRGLSRSIDLMPTLLELSGGPGPSPAVDGVSLVGLIQGTRPGRPVYAETGFQFYPLNLPGVELPLPERVDRMGFFDPSDRGRLVLRPSFHDAILAAKHRMVRTARWKLIYLPARPAPVYQLYDLSRDPSQREDLSGRGLPVFGRLARHLDHWMETGEELPWSDADDAAGAPP</sequence>
<dbReference type="CDD" id="cd16148">
    <property type="entry name" value="sulfatase_like"/>
    <property type="match status" value="1"/>
</dbReference>
<organism evidence="9 10">
    <name type="scientific">Cystobacter fuscus</name>
    <dbReference type="NCBI Taxonomy" id="43"/>
    <lineage>
        <taxon>Bacteria</taxon>
        <taxon>Pseudomonadati</taxon>
        <taxon>Myxococcota</taxon>
        <taxon>Myxococcia</taxon>
        <taxon>Myxococcales</taxon>
        <taxon>Cystobacterineae</taxon>
        <taxon>Archangiaceae</taxon>
        <taxon>Cystobacter</taxon>
    </lineage>
</organism>
<dbReference type="Proteomes" id="UP000217257">
    <property type="component" value="Chromosome"/>
</dbReference>
<dbReference type="GO" id="GO:0046872">
    <property type="term" value="F:metal ion binding"/>
    <property type="evidence" value="ECO:0007669"/>
    <property type="project" value="UniProtKB-KW"/>
</dbReference>
<name>A0A250JKQ5_9BACT</name>
<dbReference type="KEGG" id="cfus:CYFUS_009543"/>
<comment type="similarity">
    <text evidence="2">Belongs to the sulfatase family.</text>
</comment>
<evidence type="ECO:0000256" key="7">
    <source>
        <dbReference type="SAM" id="Phobius"/>
    </source>
</evidence>
<feature type="transmembrane region" description="Helical" evidence="7">
    <location>
        <begin position="154"/>
        <end position="175"/>
    </location>
</feature>
<feature type="transmembrane region" description="Helical" evidence="7">
    <location>
        <begin position="65"/>
        <end position="88"/>
    </location>
</feature>
<dbReference type="PANTHER" id="PTHR42693">
    <property type="entry name" value="ARYLSULFATASE FAMILY MEMBER"/>
    <property type="match status" value="1"/>
</dbReference>
<evidence type="ECO:0000313" key="9">
    <source>
        <dbReference type="EMBL" id="ATB44062.1"/>
    </source>
</evidence>
<evidence type="ECO:0000259" key="8">
    <source>
        <dbReference type="Pfam" id="PF00884"/>
    </source>
</evidence>
<feature type="transmembrane region" description="Helical" evidence="7">
    <location>
        <begin position="187"/>
        <end position="208"/>
    </location>
</feature>
<dbReference type="InterPro" id="IPR000917">
    <property type="entry name" value="Sulfatase_N"/>
</dbReference>
<dbReference type="SUPFAM" id="SSF53649">
    <property type="entry name" value="Alkaline phosphatase-like"/>
    <property type="match status" value="1"/>
</dbReference>
<reference evidence="9 10" key="1">
    <citation type="submission" date="2017-06" db="EMBL/GenBank/DDBJ databases">
        <title>Sequencing and comparative analysis of myxobacterial genomes.</title>
        <authorList>
            <person name="Rupp O."/>
            <person name="Goesmann A."/>
            <person name="Sogaard-Andersen L."/>
        </authorList>
    </citation>
    <scope>NUCLEOTIDE SEQUENCE [LARGE SCALE GENOMIC DNA]</scope>
    <source>
        <strain evidence="9 10">DSM 52655</strain>
    </source>
</reference>
<evidence type="ECO:0000256" key="6">
    <source>
        <dbReference type="ARBA" id="ARBA00022837"/>
    </source>
</evidence>
<keyword evidence="7" id="KW-0812">Transmembrane</keyword>
<keyword evidence="7" id="KW-0472">Membrane</keyword>
<comment type="cofactor">
    <cofactor evidence="1">
        <name>Ca(2+)</name>
        <dbReference type="ChEBI" id="CHEBI:29108"/>
    </cofactor>
</comment>
<protein>
    <recommendedName>
        <fullName evidence="8">Sulfatase N-terminal domain-containing protein</fullName>
    </recommendedName>
</protein>
<proteinExistence type="inferred from homology"/>
<accession>A0A250JKQ5</accession>
<dbReference type="InterPro" id="IPR017850">
    <property type="entry name" value="Alkaline_phosphatase_core_sf"/>
</dbReference>
<dbReference type="Gene3D" id="3.30.1120.10">
    <property type="match status" value="1"/>
</dbReference>
<keyword evidence="6" id="KW-0106">Calcium</keyword>
<evidence type="ECO:0000256" key="1">
    <source>
        <dbReference type="ARBA" id="ARBA00001913"/>
    </source>
</evidence>
<feature type="domain" description="Sulfatase N-terminal" evidence="8">
    <location>
        <begin position="221"/>
        <end position="567"/>
    </location>
</feature>